<proteinExistence type="predicted"/>
<keyword evidence="1" id="KW-1133">Transmembrane helix</keyword>
<feature type="transmembrane region" description="Helical" evidence="1">
    <location>
        <begin position="7"/>
        <end position="24"/>
    </location>
</feature>
<name>A0ABV2QSD4_9MICO</name>
<evidence type="ECO:0000313" key="2">
    <source>
        <dbReference type="EMBL" id="MET4583855.1"/>
    </source>
</evidence>
<evidence type="ECO:0000256" key="1">
    <source>
        <dbReference type="SAM" id="Phobius"/>
    </source>
</evidence>
<keyword evidence="1" id="KW-0472">Membrane</keyword>
<dbReference type="Proteomes" id="UP001549257">
    <property type="component" value="Unassembled WGS sequence"/>
</dbReference>
<feature type="transmembrane region" description="Helical" evidence="1">
    <location>
        <begin position="71"/>
        <end position="91"/>
    </location>
</feature>
<comment type="caution">
    <text evidence="2">The sequence shown here is derived from an EMBL/GenBank/DDBJ whole genome shotgun (WGS) entry which is preliminary data.</text>
</comment>
<evidence type="ECO:0000313" key="3">
    <source>
        <dbReference type="Proteomes" id="UP001549257"/>
    </source>
</evidence>
<feature type="transmembrane region" description="Helical" evidence="1">
    <location>
        <begin position="30"/>
        <end position="50"/>
    </location>
</feature>
<dbReference type="EMBL" id="JBEPSJ010000005">
    <property type="protein sequence ID" value="MET4583855.1"/>
    <property type="molecule type" value="Genomic_DNA"/>
</dbReference>
<organism evidence="2 3">
    <name type="scientific">Conyzicola nivalis</name>
    <dbReference type="NCBI Taxonomy" id="1477021"/>
    <lineage>
        <taxon>Bacteria</taxon>
        <taxon>Bacillati</taxon>
        <taxon>Actinomycetota</taxon>
        <taxon>Actinomycetes</taxon>
        <taxon>Micrococcales</taxon>
        <taxon>Microbacteriaceae</taxon>
        <taxon>Conyzicola</taxon>
    </lineage>
</organism>
<keyword evidence="1" id="KW-0812">Transmembrane</keyword>
<reference evidence="2 3" key="1">
    <citation type="submission" date="2024-06" db="EMBL/GenBank/DDBJ databases">
        <title>Sorghum-associated microbial communities from plants grown in Nebraska, USA.</title>
        <authorList>
            <person name="Schachtman D."/>
        </authorList>
    </citation>
    <scope>NUCLEOTIDE SEQUENCE [LARGE SCALE GENOMIC DNA]</scope>
    <source>
        <strain evidence="2 3">2857</strain>
    </source>
</reference>
<protein>
    <submittedName>
        <fullName evidence="2">Uncharacterized protein</fullName>
    </submittedName>
</protein>
<accession>A0ABV2QSD4</accession>
<sequence>MLLGSIVGGVLGWVLPIAIAPLVVFGRPVFLPYLIVVIPAAVVFGAVLFGGYRAGGAAALRAGAESRTVEVVGLLSATAVAAVAALAAAAAPPLLTVPVLLWLTLGTAAGSIAGGAWALGRPSKPVAPVLPLETD</sequence>
<keyword evidence="3" id="KW-1185">Reference proteome</keyword>
<feature type="transmembrane region" description="Helical" evidence="1">
    <location>
        <begin position="97"/>
        <end position="119"/>
    </location>
</feature>
<gene>
    <name evidence="2" type="ORF">ABIE21_003386</name>
</gene>